<evidence type="ECO:0000313" key="1">
    <source>
        <dbReference type="EMBL" id="WOL10753.1"/>
    </source>
</evidence>
<accession>A0AAQ3QIP6</accession>
<gene>
    <name evidence="1" type="ORF">Cni_G19512</name>
</gene>
<dbReference type="SUPFAM" id="SSF56219">
    <property type="entry name" value="DNase I-like"/>
    <property type="match status" value="1"/>
</dbReference>
<dbReference type="PANTHER" id="PTHR33710">
    <property type="entry name" value="BNAC02G09200D PROTEIN"/>
    <property type="match status" value="1"/>
</dbReference>
<dbReference type="AlphaFoldDB" id="A0AAQ3QIP6"/>
<dbReference type="InterPro" id="IPR036691">
    <property type="entry name" value="Endo/exonu/phosph_ase_sf"/>
</dbReference>
<dbReference type="EMBL" id="CP136895">
    <property type="protein sequence ID" value="WOL10753.1"/>
    <property type="molecule type" value="Genomic_DNA"/>
</dbReference>
<proteinExistence type="predicted"/>
<name>A0AAQ3QIP6_9LILI</name>
<protein>
    <recommendedName>
        <fullName evidence="3">Endonuclease/exonuclease/phosphatase</fullName>
    </recommendedName>
</protein>
<dbReference type="PANTHER" id="PTHR33710:SF64">
    <property type="entry name" value="ENDONUCLEASE_EXONUCLEASE_PHOSPHATASE DOMAIN-CONTAINING PROTEIN"/>
    <property type="match status" value="1"/>
</dbReference>
<sequence>MTCTTSAKVWSFTGVHLHYNCSIRASQVVALFSSIAQLQMAGVVAGDICSAKLIEHVLDRFLANEEWFQIFPNCKATHLNVLGSDHHPILLETISALRPIKTFKFDKRWIQEAEFSQLVVSSWRTPVSGTKQYIIMTKLKRLRNNIMQWKKHSQSNSQGAINSLKQQLISASNRPSTHQFHEIRTLECRLAEEIKKEESFWKQKARQKWLLEGDREQHSFLPCECSREKTFQLHPSNPRLGWPLARGASSGG</sequence>
<evidence type="ECO:0008006" key="3">
    <source>
        <dbReference type="Google" id="ProtNLM"/>
    </source>
</evidence>
<organism evidence="1 2">
    <name type="scientific">Canna indica</name>
    <name type="common">Indian-shot</name>
    <dbReference type="NCBI Taxonomy" id="4628"/>
    <lineage>
        <taxon>Eukaryota</taxon>
        <taxon>Viridiplantae</taxon>
        <taxon>Streptophyta</taxon>
        <taxon>Embryophyta</taxon>
        <taxon>Tracheophyta</taxon>
        <taxon>Spermatophyta</taxon>
        <taxon>Magnoliopsida</taxon>
        <taxon>Liliopsida</taxon>
        <taxon>Zingiberales</taxon>
        <taxon>Cannaceae</taxon>
        <taxon>Canna</taxon>
    </lineage>
</organism>
<evidence type="ECO:0000313" key="2">
    <source>
        <dbReference type="Proteomes" id="UP001327560"/>
    </source>
</evidence>
<dbReference type="Proteomes" id="UP001327560">
    <property type="component" value="Chromosome 6"/>
</dbReference>
<keyword evidence="2" id="KW-1185">Reference proteome</keyword>
<reference evidence="1 2" key="1">
    <citation type="submission" date="2023-10" db="EMBL/GenBank/DDBJ databases">
        <title>Chromosome-scale genome assembly provides insights into flower coloration mechanisms of Canna indica.</title>
        <authorList>
            <person name="Li C."/>
        </authorList>
    </citation>
    <scope>NUCLEOTIDE SEQUENCE [LARGE SCALE GENOMIC DNA]</scope>
    <source>
        <tissue evidence="1">Flower</tissue>
    </source>
</reference>